<name>A0A7U7PX57_9STAP</name>
<gene>
    <name evidence="1" type="ORF">BN1326_150269</name>
</gene>
<protein>
    <submittedName>
        <fullName evidence="1">Uncharacterized protein</fullName>
    </submittedName>
</protein>
<accession>A0A7U7PX57</accession>
<keyword evidence="2" id="KW-1185">Reference proteome</keyword>
<sequence length="40" mass="4567">MLSKANQIHSTLFNNISNLNKETNNLVKLRDTLLPSSSFY</sequence>
<dbReference type="AlphaFoldDB" id="A0A7U7PX57"/>
<evidence type="ECO:0000313" key="1">
    <source>
        <dbReference type="EMBL" id="CRI18965.1"/>
    </source>
</evidence>
<organism evidence="1 2">
    <name type="scientific">Staphylococcus argenteus</name>
    <dbReference type="NCBI Taxonomy" id="985002"/>
    <lineage>
        <taxon>Bacteria</taxon>
        <taxon>Bacillati</taxon>
        <taxon>Bacillota</taxon>
        <taxon>Bacilli</taxon>
        <taxon>Bacillales</taxon>
        <taxon>Staphylococcaceae</taxon>
        <taxon>Staphylococcus</taxon>
    </lineage>
</organism>
<comment type="caution">
    <text evidence="1">The sequence shown here is derived from an EMBL/GenBank/DDBJ whole genome shotgun (WGS) entry which is preliminary data.</text>
</comment>
<proteinExistence type="predicted"/>
<dbReference type="Proteomes" id="UP000236509">
    <property type="component" value="Unassembled WGS sequence"/>
</dbReference>
<dbReference type="EMBL" id="CVOU01000007">
    <property type="protein sequence ID" value="CRI18965.1"/>
    <property type="molecule type" value="Genomic_DNA"/>
</dbReference>
<evidence type="ECO:0000313" key="2">
    <source>
        <dbReference type="Proteomes" id="UP000236509"/>
    </source>
</evidence>
<reference evidence="1 2" key="1">
    <citation type="submission" date="2015-04" db="EMBL/GenBank/DDBJ databases">
        <authorList>
            <person name="Cao L."/>
            <person name="Gao C.H."/>
        </authorList>
    </citation>
    <scope>NUCLEOTIDE SEQUENCE [LARGE SCALE GENOMIC DNA]</scope>
    <source>
        <strain evidence="1 2">SH3</strain>
    </source>
</reference>